<dbReference type="InterPro" id="IPR001841">
    <property type="entry name" value="Znf_RING"/>
</dbReference>
<reference evidence="14 15" key="1">
    <citation type="journal article" date="2022" name="Nat. Plants">
        <title>Genomes of leafy and leafless Platanthera orchids illuminate the evolution of mycoheterotrophy.</title>
        <authorList>
            <person name="Li M.H."/>
            <person name="Liu K.W."/>
            <person name="Li Z."/>
            <person name="Lu H.C."/>
            <person name="Ye Q.L."/>
            <person name="Zhang D."/>
            <person name="Wang J.Y."/>
            <person name="Li Y.F."/>
            <person name="Zhong Z.M."/>
            <person name="Liu X."/>
            <person name="Yu X."/>
            <person name="Liu D.K."/>
            <person name="Tu X.D."/>
            <person name="Liu B."/>
            <person name="Hao Y."/>
            <person name="Liao X.Y."/>
            <person name="Jiang Y.T."/>
            <person name="Sun W.H."/>
            <person name="Chen J."/>
            <person name="Chen Y.Q."/>
            <person name="Ai Y."/>
            <person name="Zhai J.W."/>
            <person name="Wu S.S."/>
            <person name="Zhou Z."/>
            <person name="Hsiao Y.Y."/>
            <person name="Wu W.L."/>
            <person name="Chen Y.Y."/>
            <person name="Lin Y.F."/>
            <person name="Hsu J.L."/>
            <person name="Li C.Y."/>
            <person name="Wang Z.W."/>
            <person name="Zhao X."/>
            <person name="Zhong W.Y."/>
            <person name="Ma X.K."/>
            <person name="Ma L."/>
            <person name="Huang J."/>
            <person name="Chen G.Z."/>
            <person name="Huang M.Z."/>
            <person name="Huang L."/>
            <person name="Peng D.H."/>
            <person name="Luo Y.B."/>
            <person name="Zou S.Q."/>
            <person name="Chen S.P."/>
            <person name="Lan S."/>
            <person name="Tsai W.C."/>
            <person name="Van de Peer Y."/>
            <person name="Liu Z.J."/>
        </authorList>
    </citation>
    <scope>NUCLEOTIDE SEQUENCE [LARGE SCALE GENOMIC DNA]</scope>
    <source>
        <strain evidence="14">Lor287</strain>
    </source>
</reference>
<comment type="function">
    <text evidence="11">E3 ubiquitin-protein ligase.</text>
</comment>
<evidence type="ECO:0000256" key="8">
    <source>
        <dbReference type="ARBA" id="ARBA00022833"/>
    </source>
</evidence>
<dbReference type="PROSITE" id="PS50089">
    <property type="entry name" value="ZF_RING_2"/>
    <property type="match status" value="1"/>
</dbReference>
<organism evidence="14 15">
    <name type="scientific">Platanthera zijinensis</name>
    <dbReference type="NCBI Taxonomy" id="2320716"/>
    <lineage>
        <taxon>Eukaryota</taxon>
        <taxon>Viridiplantae</taxon>
        <taxon>Streptophyta</taxon>
        <taxon>Embryophyta</taxon>
        <taxon>Tracheophyta</taxon>
        <taxon>Spermatophyta</taxon>
        <taxon>Magnoliopsida</taxon>
        <taxon>Liliopsida</taxon>
        <taxon>Asparagales</taxon>
        <taxon>Orchidaceae</taxon>
        <taxon>Orchidoideae</taxon>
        <taxon>Orchideae</taxon>
        <taxon>Orchidinae</taxon>
        <taxon>Platanthera</taxon>
    </lineage>
</organism>
<comment type="catalytic activity">
    <reaction evidence="1 11">
        <text>S-ubiquitinyl-[E2 ubiquitin-conjugating enzyme]-L-cysteine + [acceptor protein]-L-lysine = [E2 ubiquitin-conjugating enzyme]-L-cysteine + N(6)-ubiquitinyl-[acceptor protein]-L-lysine.</text>
        <dbReference type="EC" id="2.3.2.27"/>
    </reaction>
</comment>
<dbReference type="SMART" id="SM00184">
    <property type="entry name" value="RING"/>
    <property type="match status" value="1"/>
</dbReference>
<dbReference type="InterPro" id="IPR018957">
    <property type="entry name" value="Znf_C3HC4_RING-type"/>
</dbReference>
<proteinExistence type="predicted"/>
<evidence type="ECO:0000256" key="12">
    <source>
        <dbReference type="SAM" id="MobiDB-lite"/>
    </source>
</evidence>
<keyword evidence="11" id="KW-0256">Endoplasmic reticulum</keyword>
<comment type="subcellular location">
    <subcellularLocation>
        <location evidence="2">Endomembrane system</location>
    </subcellularLocation>
    <subcellularLocation>
        <location evidence="11">Endoplasmic reticulum membrane</location>
        <topology evidence="11">Single-pass type IV membrane protein</topology>
    </subcellularLocation>
</comment>
<dbReference type="PANTHER" id="PTHR12313">
    <property type="entry name" value="E3 UBIQUITIN-PROTEIN LIGASE RNF5-RELATED"/>
    <property type="match status" value="1"/>
</dbReference>
<keyword evidence="5 11" id="KW-0479">Metal-binding</keyword>
<dbReference type="GO" id="GO:0008270">
    <property type="term" value="F:zinc ion binding"/>
    <property type="evidence" value="ECO:0007669"/>
    <property type="project" value="UniProtKB-KW"/>
</dbReference>
<evidence type="ECO:0000256" key="11">
    <source>
        <dbReference type="RuleBase" id="RU369090"/>
    </source>
</evidence>
<evidence type="ECO:0000256" key="9">
    <source>
        <dbReference type="ARBA" id="ARBA00023136"/>
    </source>
</evidence>
<evidence type="ECO:0000256" key="6">
    <source>
        <dbReference type="ARBA" id="ARBA00022771"/>
    </source>
</evidence>
<dbReference type="Proteomes" id="UP001418222">
    <property type="component" value="Unassembled WGS sequence"/>
</dbReference>
<keyword evidence="7 11" id="KW-0833">Ubl conjugation pathway</keyword>
<comment type="pathway">
    <text evidence="3 11">Protein modification; protein ubiquitination.</text>
</comment>
<evidence type="ECO:0000256" key="7">
    <source>
        <dbReference type="ARBA" id="ARBA00022786"/>
    </source>
</evidence>
<dbReference type="InterPro" id="IPR013083">
    <property type="entry name" value="Znf_RING/FYVE/PHD"/>
</dbReference>
<keyword evidence="6 10" id="KW-0863">Zinc-finger</keyword>
<dbReference type="SUPFAM" id="SSF57850">
    <property type="entry name" value="RING/U-box"/>
    <property type="match status" value="1"/>
</dbReference>
<dbReference type="PROSITE" id="PS00518">
    <property type="entry name" value="ZF_RING_1"/>
    <property type="match status" value="1"/>
</dbReference>
<evidence type="ECO:0000259" key="13">
    <source>
        <dbReference type="PROSITE" id="PS50089"/>
    </source>
</evidence>
<dbReference type="GO" id="GO:0061630">
    <property type="term" value="F:ubiquitin protein ligase activity"/>
    <property type="evidence" value="ECO:0007669"/>
    <property type="project" value="UniProtKB-UniRule"/>
</dbReference>
<dbReference type="Gene3D" id="3.30.40.10">
    <property type="entry name" value="Zinc/RING finger domain, C3HC4 (zinc finger)"/>
    <property type="match status" value="1"/>
</dbReference>
<dbReference type="GO" id="GO:0005789">
    <property type="term" value="C:endoplasmic reticulum membrane"/>
    <property type="evidence" value="ECO:0007669"/>
    <property type="project" value="UniProtKB-SubCell"/>
</dbReference>
<evidence type="ECO:0000256" key="2">
    <source>
        <dbReference type="ARBA" id="ARBA00004308"/>
    </source>
</evidence>
<comment type="caution">
    <text evidence="14">The sequence shown here is derived from an EMBL/GenBank/DDBJ whole genome shotgun (WGS) entry which is preliminary data.</text>
</comment>
<gene>
    <name evidence="14" type="primary">RMA1H1</name>
    <name evidence="14" type="ORF">KSP39_PZI013081</name>
</gene>
<keyword evidence="15" id="KW-1185">Reference proteome</keyword>
<evidence type="ECO:0000256" key="3">
    <source>
        <dbReference type="ARBA" id="ARBA00004906"/>
    </source>
</evidence>
<dbReference type="Pfam" id="PF00097">
    <property type="entry name" value="zf-C3HC4"/>
    <property type="match status" value="1"/>
</dbReference>
<accession>A0AAP0G378</accession>
<dbReference type="EMBL" id="JBBWWQ010000011">
    <property type="protein sequence ID" value="KAK8935329.1"/>
    <property type="molecule type" value="Genomic_DNA"/>
</dbReference>
<comment type="domain">
    <text evidence="11">The RING-type zinc finger domain is responsible for E3 ligase activity.</text>
</comment>
<evidence type="ECO:0000313" key="14">
    <source>
        <dbReference type="EMBL" id="KAK8935329.1"/>
    </source>
</evidence>
<evidence type="ECO:0000256" key="1">
    <source>
        <dbReference type="ARBA" id="ARBA00000900"/>
    </source>
</evidence>
<dbReference type="InterPro" id="IPR017907">
    <property type="entry name" value="Znf_RING_CS"/>
</dbReference>
<name>A0AAP0G378_9ASPA</name>
<keyword evidence="9" id="KW-0472">Membrane</keyword>
<dbReference type="AlphaFoldDB" id="A0AAP0G378"/>
<dbReference type="GO" id="GO:0006511">
    <property type="term" value="P:ubiquitin-dependent protein catabolic process"/>
    <property type="evidence" value="ECO:0007669"/>
    <property type="project" value="UniProtKB-UniRule"/>
</dbReference>
<evidence type="ECO:0000256" key="5">
    <source>
        <dbReference type="ARBA" id="ARBA00022723"/>
    </source>
</evidence>
<keyword evidence="8 11" id="KW-0862">Zinc</keyword>
<dbReference type="InterPro" id="IPR045103">
    <property type="entry name" value="RNF5/RNF185-like"/>
</dbReference>
<evidence type="ECO:0000256" key="4">
    <source>
        <dbReference type="ARBA" id="ARBA00022679"/>
    </source>
</evidence>
<protein>
    <recommendedName>
        <fullName evidence="11">E3 ubiquitin-protein ligase RMA</fullName>
        <ecNumber evidence="11">2.3.2.27</ecNumber>
    </recommendedName>
    <alternativeName>
        <fullName evidence="11">Protein RING membrane-anchor</fullName>
    </alternativeName>
    <alternativeName>
        <fullName evidence="11">RING-type E3 ubiquitin transferase RMA</fullName>
    </alternativeName>
</protein>
<dbReference type="EC" id="2.3.2.27" evidence="11"/>
<feature type="domain" description="RING-type" evidence="13">
    <location>
        <begin position="26"/>
        <end position="68"/>
    </location>
</feature>
<sequence length="88" mass="9861">MDVAAPWKDVAGAQHSPANGDFDRNICLNFATDPTVTLCGHLYCSPCIRKWLMFQDENASPQRCPVCKASLSQEYSLVRLYRRGSIPK</sequence>
<evidence type="ECO:0000313" key="15">
    <source>
        <dbReference type="Proteomes" id="UP001418222"/>
    </source>
</evidence>
<feature type="region of interest" description="Disordered" evidence="12">
    <location>
        <begin position="1"/>
        <end position="20"/>
    </location>
</feature>
<keyword evidence="4 11" id="KW-0808">Transferase</keyword>
<evidence type="ECO:0000256" key="10">
    <source>
        <dbReference type="PROSITE-ProRule" id="PRU00175"/>
    </source>
</evidence>